<dbReference type="InterPro" id="IPR003180">
    <property type="entry name" value="MPG"/>
</dbReference>
<dbReference type="Proteomes" id="UP000177376">
    <property type="component" value="Unassembled WGS sequence"/>
</dbReference>
<dbReference type="Gene3D" id="3.10.300.10">
    <property type="entry name" value="Methylpurine-DNA glycosylase (MPG)"/>
    <property type="match status" value="1"/>
</dbReference>
<evidence type="ECO:0000256" key="2">
    <source>
        <dbReference type="ARBA" id="ARBA00022763"/>
    </source>
</evidence>
<evidence type="ECO:0000256" key="1">
    <source>
        <dbReference type="ARBA" id="ARBA00009232"/>
    </source>
</evidence>
<dbReference type="FunFam" id="3.10.300.10:FF:000001">
    <property type="entry name" value="Putative 3-methyladenine DNA glycosylase"/>
    <property type="match status" value="1"/>
</dbReference>
<sequence length="177" mass="20026">MPKKLPSKFYQQNTVKVAKKLIGKYLVRKIGRQLIVGQITETEAYGGEHDLASHASRGLTPRTKIMFGPAGYWYVYLIYGMYYCLNIVTDQKDKPGAVLIRAVKPIAGLSQGLKIDGPGKLCRAFKITKKQNGAQSFGAANLWLEDRKIKIPKIKSAKRIGIDYAKEDKDKLWRFYL</sequence>
<dbReference type="CDD" id="cd00540">
    <property type="entry name" value="AAG"/>
    <property type="match status" value="1"/>
</dbReference>
<dbReference type="PANTHER" id="PTHR10429:SF0">
    <property type="entry name" value="DNA-3-METHYLADENINE GLYCOSYLASE"/>
    <property type="match status" value="1"/>
</dbReference>
<dbReference type="NCBIfam" id="TIGR00567">
    <property type="entry name" value="3mg"/>
    <property type="match status" value="1"/>
</dbReference>
<dbReference type="AlphaFoldDB" id="A0A1G1YGG4"/>
<evidence type="ECO:0000256" key="4">
    <source>
        <dbReference type="ARBA" id="ARBA00023204"/>
    </source>
</evidence>
<dbReference type="SUPFAM" id="SSF50486">
    <property type="entry name" value="FMT C-terminal domain-like"/>
    <property type="match status" value="1"/>
</dbReference>
<dbReference type="EMBL" id="MHIM01000036">
    <property type="protein sequence ID" value="OGY51448.1"/>
    <property type="molecule type" value="Genomic_DNA"/>
</dbReference>
<evidence type="ECO:0000313" key="7">
    <source>
        <dbReference type="Proteomes" id="UP000177376"/>
    </source>
</evidence>
<evidence type="ECO:0000256" key="5">
    <source>
        <dbReference type="HAMAP-Rule" id="MF_00527"/>
    </source>
</evidence>
<keyword evidence="4 5" id="KW-0234">DNA repair</keyword>
<dbReference type="InterPro" id="IPR011034">
    <property type="entry name" value="Formyl_transferase-like_C_sf"/>
</dbReference>
<reference evidence="6 7" key="1">
    <citation type="journal article" date="2016" name="Nat. Commun.">
        <title>Thousands of microbial genomes shed light on interconnected biogeochemical processes in an aquifer system.</title>
        <authorList>
            <person name="Anantharaman K."/>
            <person name="Brown C.T."/>
            <person name="Hug L.A."/>
            <person name="Sharon I."/>
            <person name="Castelle C.J."/>
            <person name="Probst A.J."/>
            <person name="Thomas B.C."/>
            <person name="Singh A."/>
            <person name="Wilkins M.J."/>
            <person name="Karaoz U."/>
            <person name="Brodie E.L."/>
            <person name="Williams K.H."/>
            <person name="Hubbard S.S."/>
            <person name="Banfield J.F."/>
        </authorList>
    </citation>
    <scope>NUCLEOTIDE SEQUENCE [LARGE SCALE GENOMIC DNA]</scope>
</reference>
<evidence type="ECO:0000313" key="6">
    <source>
        <dbReference type="EMBL" id="OGY51448.1"/>
    </source>
</evidence>
<dbReference type="InterPro" id="IPR036995">
    <property type="entry name" value="MPG_sf"/>
</dbReference>
<organism evidence="6 7">
    <name type="scientific">Candidatus Buchananbacteria bacterium RIFCSPLOWO2_01_FULL_39_33</name>
    <dbReference type="NCBI Taxonomy" id="1797543"/>
    <lineage>
        <taxon>Bacteria</taxon>
        <taxon>Candidatus Buchananiibacteriota</taxon>
    </lineage>
</organism>
<proteinExistence type="inferred from homology"/>
<keyword evidence="2 5" id="KW-0227">DNA damage</keyword>
<dbReference type="PANTHER" id="PTHR10429">
    <property type="entry name" value="DNA-3-METHYLADENINE GLYCOSYLASE"/>
    <property type="match status" value="1"/>
</dbReference>
<dbReference type="Pfam" id="PF02245">
    <property type="entry name" value="Pur_DNA_glyco"/>
    <property type="match status" value="1"/>
</dbReference>
<comment type="caution">
    <text evidence="6">The sequence shown here is derived from an EMBL/GenBank/DDBJ whole genome shotgun (WGS) entry which is preliminary data.</text>
</comment>
<keyword evidence="3 5" id="KW-0378">Hydrolase</keyword>
<accession>A0A1G1YGG4</accession>
<evidence type="ECO:0000256" key="3">
    <source>
        <dbReference type="ARBA" id="ARBA00022801"/>
    </source>
</evidence>
<dbReference type="HAMAP" id="MF_00527">
    <property type="entry name" value="3MGH"/>
    <property type="match status" value="1"/>
</dbReference>
<name>A0A1G1YGG4_9BACT</name>
<dbReference type="GO" id="GO:0003677">
    <property type="term" value="F:DNA binding"/>
    <property type="evidence" value="ECO:0007669"/>
    <property type="project" value="InterPro"/>
</dbReference>
<dbReference type="EC" id="3.2.2.-" evidence="5"/>
<dbReference type="GO" id="GO:0003905">
    <property type="term" value="F:alkylbase DNA N-glycosylase activity"/>
    <property type="evidence" value="ECO:0007669"/>
    <property type="project" value="InterPro"/>
</dbReference>
<comment type="similarity">
    <text evidence="1 5">Belongs to the DNA glycosylase MPG family.</text>
</comment>
<protein>
    <recommendedName>
        <fullName evidence="5">Putative 3-methyladenine DNA glycosylase</fullName>
        <ecNumber evidence="5">3.2.2.-</ecNumber>
    </recommendedName>
</protein>
<dbReference type="GO" id="GO:0006284">
    <property type="term" value="P:base-excision repair"/>
    <property type="evidence" value="ECO:0007669"/>
    <property type="project" value="InterPro"/>
</dbReference>
<gene>
    <name evidence="6" type="ORF">A3A02_04650</name>
</gene>